<dbReference type="Pfam" id="PF21517">
    <property type="entry name" value="HTH_Tnp_Tc3_2_like"/>
    <property type="match status" value="1"/>
</dbReference>
<organism evidence="5 6">
    <name type="scientific">Caenorhabditis japonica</name>
    <dbReference type="NCBI Taxonomy" id="281687"/>
    <lineage>
        <taxon>Eukaryota</taxon>
        <taxon>Metazoa</taxon>
        <taxon>Ecdysozoa</taxon>
        <taxon>Nematoda</taxon>
        <taxon>Chromadorea</taxon>
        <taxon>Rhabditida</taxon>
        <taxon>Rhabditina</taxon>
        <taxon>Rhabditomorpha</taxon>
        <taxon>Rhabditoidea</taxon>
        <taxon>Rhabditidae</taxon>
        <taxon>Peloderinae</taxon>
        <taxon>Caenorhabditis</taxon>
    </lineage>
</organism>
<reference evidence="5" key="2">
    <citation type="submission" date="2022-06" db="UniProtKB">
        <authorList>
            <consortium name="EnsemblMetazoa"/>
        </authorList>
    </citation>
    <scope>IDENTIFICATION</scope>
    <source>
        <strain evidence="5">DF5081</strain>
    </source>
</reference>
<dbReference type="Proteomes" id="UP000005237">
    <property type="component" value="Unassembled WGS sequence"/>
</dbReference>
<feature type="domain" description="Tc1-like transposase DDE" evidence="3">
    <location>
        <begin position="85"/>
        <end position="127"/>
    </location>
</feature>
<keyword evidence="6" id="KW-1185">Reference proteome</keyword>
<dbReference type="GO" id="GO:0003677">
    <property type="term" value="F:DNA binding"/>
    <property type="evidence" value="ECO:0007669"/>
    <property type="project" value="InterPro"/>
</dbReference>
<proteinExistence type="predicted"/>
<dbReference type="InterPro" id="IPR048703">
    <property type="entry name" value="Tnp_Tc3-like_HTH"/>
</dbReference>
<dbReference type="Gene3D" id="1.10.10.60">
    <property type="entry name" value="Homeodomain-like"/>
    <property type="match status" value="1"/>
</dbReference>
<dbReference type="InterPro" id="IPR036397">
    <property type="entry name" value="RNaseH_sf"/>
</dbReference>
<evidence type="ECO:0000256" key="1">
    <source>
        <dbReference type="SAM" id="MobiDB-lite"/>
    </source>
</evidence>
<evidence type="ECO:0000259" key="4">
    <source>
        <dbReference type="Pfam" id="PF21517"/>
    </source>
</evidence>
<evidence type="ECO:0000313" key="5">
    <source>
        <dbReference type="EnsemblMetazoa" id="CJA22947.1"/>
    </source>
</evidence>
<accession>A0A8R1E515</accession>
<dbReference type="Gene3D" id="3.30.420.10">
    <property type="entry name" value="Ribonuclease H-like superfamily/Ribonuclease H"/>
    <property type="match status" value="1"/>
</dbReference>
<dbReference type="Pfam" id="PF11427">
    <property type="entry name" value="HTH_Tnp_Tc3_1"/>
    <property type="match status" value="1"/>
</dbReference>
<evidence type="ECO:0000259" key="3">
    <source>
        <dbReference type="Pfam" id="PF13358"/>
    </source>
</evidence>
<dbReference type="AlphaFoldDB" id="A0A8R1E515"/>
<sequence length="132" mass="15286">MPRPLKKSRSSIRRYLSDPVSYGQKHNEYSGRKRKASSRDERNVIRTASNSSTSLNEINAELGTDVYPFFVPFFRNRRRSLTFKQDNAVINSSNSLKNLFASKGIKVLDWPTCSPDLNPIENLWELFVPRVY</sequence>
<dbReference type="EnsemblMetazoa" id="CJA22947.1">
    <property type="protein sequence ID" value="CJA22947.1"/>
    <property type="gene ID" value="WBGene00178519"/>
</dbReference>
<dbReference type="InterPro" id="IPR038717">
    <property type="entry name" value="Tc1-like_DDE_dom"/>
</dbReference>
<feature type="region of interest" description="Disordered" evidence="1">
    <location>
        <begin position="21"/>
        <end position="48"/>
    </location>
</feature>
<protein>
    <recommendedName>
        <fullName evidence="7">Tc1-like transposase DDE domain-containing protein</fullName>
    </recommendedName>
</protein>
<name>A0A8R1E515_CAEJA</name>
<feature type="domain" description="Transposable element Tc3 transposase-like DNA-binding HTH" evidence="4">
    <location>
        <begin position="39"/>
        <end position="66"/>
    </location>
</feature>
<feature type="domain" description="Tc3 transposase DNA binding" evidence="2">
    <location>
        <begin position="1"/>
        <end position="23"/>
    </location>
</feature>
<dbReference type="InterPro" id="IPR025898">
    <property type="entry name" value="Tc3_transposase_DNA-bd_dom"/>
</dbReference>
<dbReference type="Pfam" id="PF13358">
    <property type="entry name" value="DDE_3"/>
    <property type="match status" value="1"/>
</dbReference>
<reference evidence="6" key="1">
    <citation type="submission" date="2010-08" db="EMBL/GenBank/DDBJ databases">
        <authorList>
            <consortium name="Caenorhabditis japonica Sequencing Consortium"/>
            <person name="Wilson R.K."/>
        </authorList>
    </citation>
    <scope>NUCLEOTIDE SEQUENCE [LARGE SCALE GENOMIC DNA]</scope>
    <source>
        <strain evidence="6">DF5081</strain>
    </source>
</reference>
<evidence type="ECO:0008006" key="7">
    <source>
        <dbReference type="Google" id="ProtNLM"/>
    </source>
</evidence>
<evidence type="ECO:0000313" key="6">
    <source>
        <dbReference type="Proteomes" id="UP000005237"/>
    </source>
</evidence>
<evidence type="ECO:0000259" key="2">
    <source>
        <dbReference type="Pfam" id="PF11427"/>
    </source>
</evidence>
<feature type="compositionally biased region" description="Basic and acidic residues" evidence="1">
    <location>
        <begin position="25"/>
        <end position="44"/>
    </location>
</feature>